<dbReference type="Proteomes" id="UP000697710">
    <property type="component" value="Unassembled WGS sequence"/>
</dbReference>
<reference evidence="1" key="1">
    <citation type="submission" date="2020-04" db="EMBL/GenBank/DDBJ databases">
        <authorList>
            <person name="Zhang T."/>
        </authorList>
    </citation>
    <scope>NUCLEOTIDE SEQUENCE</scope>
    <source>
        <strain evidence="1">HKST-UBA01</strain>
    </source>
</reference>
<dbReference type="GO" id="GO:0006777">
    <property type="term" value="P:Mo-molybdopterin cofactor biosynthetic process"/>
    <property type="evidence" value="ECO:0007669"/>
    <property type="project" value="InterPro"/>
</dbReference>
<accession>A0A956M335</accession>
<proteinExistence type="predicted"/>
<dbReference type="AlphaFoldDB" id="A0A956M335"/>
<dbReference type="Gene3D" id="3.90.1170.40">
    <property type="entry name" value="Molybdopterin biosynthesis MoaE subunit"/>
    <property type="match status" value="1"/>
</dbReference>
<protein>
    <submittedName>
        <fullName evidence="1">Molybdenum cofactor biosynthesis protein MoaE</fullName>
    </submittedName>
</protein>
<gene>
    <name evidence="1" type="ORF">KC729_19700</name>
</gene>
<comment type="caution">
    <text evidence="1">The sequence shown here is derived from an EMBL/GenBank/DDBJ whole genome shotgun (WGS) entry which is preliminary data.</text>
</comment>
<dbReference type="Pfam" id="PF02391">
    <property type="entry name" value="MoaE"/>
    <property type="match status" value="1"/>
</dbReference>
<dbReference type="SUPFAM" id="SSF54690">
    <property type="entry name" value="Molybdopterin synthase subunit MoaE"/>
    <property type="match status" value="1"/>
</dbReference>
<evidence type="ECO:0000313" key="2">
    <source>
        <dbReference type="Proteomes" id="UP000697710"/>
    </source>
</evidence>
<dbReference type="PANTHER" id="PTHR23404">
    <property type="entry name" value="MOLYBDOPTERIN SYNTHASE RELATED"/>
    <property type="match status" value="1"/>
</dbReference>
<dbReference type="InterPro" id="IPR003448">
    <property type="entry name" value="Mopterin_biosynth_MoaE"/>
</dbReference>
<sequence length="128" mass="14129">MESLVLLVHDSIESVLEGLPPLWRCDRTRPAGATQDRPAATGPVGAWLDFYGIVRDSEPTVPDSPSERRILAIEYEAHAEMAQHQLELLLERIGTIYPVHALLVIHRLGRVPVGEASLLVRVLSGHRG</sequence>
<dbReference type="InterPro" id="IPR036563">
    <property type="entry name" value="MoaE_sf"/>
</dbReference>
<feature type="non-terminal residue" evidence="1">
    <location>
        <position position="128"/>
    </location>
</feature>
<organism evidence="1 2">
    <name type="scientific">Eiseniibacteriota bacterium</name>
    <dbReference type="NCBI Taxonomy" id="2212470"/>
    <lineage>
        <taxon>Bacteria</taxon>
        <taxon>Candidatus Eiseniibacteriota</taxon>
    </lineage>
</organism>
<reference evidence="1" key="2">
    <citation type="journal article" date="2021" name="Microbiome">
        <title>Successional dynamics and alternative stable states in a saline activated sludge microbial community over 9 years.</title>
        <authorList>
            <person name="Wang Y."/>
            <person name="Ye J."/>
            <person name="Ju F."/>
            <person name="Liu L."/>
            <person name="Boyd J.A."/>
            <person name="Deng Y."/>
            <person name="Parks D.H."/>
            <person name="Jiang X."/>
            <person name="Yin X."/>
            <person name="Woodcroft B.J."/>
            <person name="Tyson G.W."/>
            <person name="Hugenholtz P."/>
            <person name="Polz M.F."/>
            <person name="Zhang T."/>
        </authorList>
    </citation>
    <scope>NUCLEOTIDE SEQUENCE</scope>
    <source>
        <strain evidence="1">HKST-UBA01</strain>
    </source>
</reference>
<evidence type="ECO:0000313" key="1">
    <source>
        <dbReference type="EMBL" id="MCA9729918.1"/>
    </source>
</evidence>
<dbReference type="EMBL" id="JAGQHR010000898">
    <property type="protein sequence ID" value="MCA9729918.1"/>
    <property type="molecule type" value="Genomic_DNA"/>
</dbReference>
<name>A0A956M335_UNCEI</name>